<organism evidence="12 13">
    <name type="scientific">Undibacterium danionis</name>
    <dbReference type="NCBI Taxonomy" id="1812100"/>
    <lineage>
        <taxon>Bacteria</taxon>
        <taxon>Pseudomonadati</taxon>
        <taxon>Pseudomonadota</taxon>
        <taxon>Betaproteobacteria</taxon>
        <taxon>Burkholderiales</taxon>
        <taxon>Oxalobacteraceae</taxon>
        <taxon>Undibacterium</taxon>
    </lineage>
</organism>
<evidence type="ECO:0000256" key="6">
    <source>
        <dbReference type="ARBA" id="ARBA00022747"/>
    </source>
</evidence>
<dbReference type="Pfam" id="PF13588">
    <property type="entry name" value="HSDR_N_2"/>
    <property type="match status" value="1"/>
</dbReference>
<feature type="coiled-coil region" evidence="9">
    <location>
        <begin position="795"/>
        <end position="829"/>
    </location>
</feature>
<protein>
    <recommendedName>
        <fullName evidence="2">site-specific DNA-methyltransferase (adenine-specific)</fullName>
        <ecNumber evidence="2">2.1.1.72</ecNumber>
    </recommendedName>
</protein>
<dbReference type="PROSITE" id="PS00092">
    <property type="entry name" value="N6_MTASE"/>
    <property type="match status" value="1"/>
</dbReference>
<dbReference type="Proteomes" id="UP001589844">
    <property type="component" value="Unassembled WGS sequence"/>
</dbReference>
<comment type="catalytic activity">
    <reaction evidence="8">
        <text>a 2'-deoxyadenosine in DNA + S-adenosyl-L-methionine = an N(6)-methyl-2'-deoxyadenosine in DNA + S-adenosyl-L-homocysteine + H(+)</text>
        <dbReference type="Rhea" id="RHEA:15197"/>
        <dbReference type="Rhea" id="RHEA-COMP:12418"/>
        <dbReference type="Rhea" id="RHEA-COMP:12419"/>
        <dbReference type="ChEBI" id="CHEBI:15378"/>
        <dbReference type="ChEBI" id="CHEBI:57856"/>
        <dbReference type="ChEBI" id="CHEBI:59789"/>
        <dbReference type="ChEBI" id="CHEBI:90615"/>
        <dbReference type="ChEBI" id="CHEBI:90616"/>
        <dbReference type="EC" id="2.1.1.72"/>
    </reaction>
</comment>
<evidence type="ECO:0000313" key="13">
    <source>
        <dbReference type="Proteomes" id="UP001589844"/>
    </source>
</evidence>
<dbReference type="PANTHER" id="PTHR42998:SF1">
    <property type="entry name" value="TYPE I RESTRICTION ENZYME HINDI METHYLASE SUBUNIT"/>
    <property type="match status" value="1"/>
</dbReference>
<evidence type="ECO:0000256" key="3">
    <source>
        <dbReference type="ARBA" id="ARBA00022603"/>
    </source>
</evidence>
<evidence type="ECO:0000256" key="2">
    <source>
        <dbReference type="ARBA" id="ARBA00011900"/>
    </source>
</evidence>
<feature type="domain" description="DNA methylase adenine-specific" evidence="10">
    <location>
        <begin position="280"/>
        <end position="536"/>
    </location>
</feature>
<dbReference type="InterPro" id="IPR003356">
    <property type="entry name" value="DNA_methylase_A-5"/>
</dbReference>
<evidence type="ECO:0000259" key="10">
    <source>
        <dbReference type="Pfam" id="PF02384"/>
    </source>
</evidence>
<dbReference type="PRINTS" id="PR00507">
    <property type="entry name" value="N12N6MTFRASE"/>
</dbReference>
<reference evidence="12 13" key="1">
    <citation type="submission" date="2024-09" db="EMBL/GenBank/DDBJ databases">
        <authorList>
            <person name="Sun Q."/>
            <person name="Mori K."/>
        </authorList>
    </citation>
    <scope>NUCLEOTIDE SEQUENCE [LARGE SCALE GENOMIC DNA]</scope>
    <source>
        <strain evidence="12 13">CCM 8677</strain>
    </source>
</reference>
<comment type="similarity">
    <text evidence="1">Belongs to the N(4)/N(6)-methyltransferase family.</text>
</comment>
<dbReference type="Gene3D" id="3.90.1570.30">
    <property type="match status" value="1"/>
</dbReference>
<dbReference type="InterPro" id="IPR044946">
    <property type="entry name" value="Restrct_endonuc_typeI_TRD_sf"/>
</dbReference>
<dbReference type="InterPro" id="IPR052916">
    <property type="entry name" value="Type-I_RE_MTase_Subunit"/>
</dbReference>
<evidence type="ECO:0000256" key="5">
    <source>
        <dbReference type="ARBA" id="ARBA00022691"/>
    </source>
</evidence>
<evidence type="ECO:0000256" key="8">
    <source>
        <dbReference type="ARBA" id="ARBA00047942"/>
    </source>
</evidence>
<dbReference type="Gene3D" id="3.90.220.20">
    <property type="entry name" value="DNA methylase specificity domains"/>
    <property type="match status" value="1"/>
</dbReference>
<keyword evidence="9" id="KW-0175">Coiled coil</keyword>
<dbReference type="RefSeq" id="WP_390210974.1">
    <property type="nucleotide sequence ID" value="NZ_JBHLXJ010000007.1"/>
</dbReference>
<evidence type="ECO:0000256" key="7">
    <source>
        <dbReference type="ARBA" id="ARBA00023125"/>
    </source>
</evidence>
<keyword evidence="7" id="KW-0238">DNA-binding</keyword>
<accession>A0ABV6IC34</accession>
<feature type="domain" description="Type I restriction enzyme R protein N-terminal" evidence="11">
    <location>
        <begin position="12"/>
        <end position="111"/>
    </location>
</feature>
<dbReference type="Gene3D" id="1.20.1260.30">
    <property type="match status" value="1"/>
</dbReference>
<comment type="caution">
    <text evidence="12">The sequence shown here is derived from an EMBL/GenBank/DDBJ whole genome shotgun (WGS) entry which is preliminary data.</text>
</comment>
<evidence type="ECO:0000256" key="1">
    <source>
        <dbReference type="ARBA" id="ARBA00006594"/>
    </source>
</evidence>
<dbReference type="EMBL" id="JBHLXJ010000007">
    <property type="protein sequence ID" value="MFC0349386.1"/>
    <property type="molecule type" value="Genomic_DNA"/>
</dbReference>
<dbReference type="Gene3D" id="3.40.50.150">
    <property type="entry name" value="Vaccinia Virus protein VP39"/>
    <property type="match status" value="1"/>
</dbReference>
<dbReference type="InterPro" id="IPR038333">
    <property type="entry name" value="T1MK-like_N_sf"/>
</dbReference>
<dbReference type="PANTHER" id="PTHR42998">
    <property type="entry name" value="TYPE I RESTRICTION ENZYME HINDVIIP M PROTEIN-RELATED"/>
    <property type="match status" value="1"/>
</dbReference>
<dbReference type="SUPFAM" id="SSF53335">
    <property type="entry name" value="S-adenosyl-L-methionine-dependent methyltransferases"/>
    <property type="match status" value="1"/>
</dbReference>
<dbReference type="InterPro" id="IPR029063">
    <property type="entry name" value="SAM-dependent_MTases_sf"/>
</dbReference>
<evidence type="ECO:0000256" key="9">
    <source>
        <dbReference type="SAM" id="Coils"/>
    </source>
</evidence>
<evidence type="ECO:0000256" key="4">
    <source>
        <dbReference type="ARBA" id="ARBA00022679"/>
    </source>
</evidence>
<proteinExistence type="inferred from homology"/>
<sequence length="837" mass="93790">MTKINTETETVVKKILPYLQRRGYDLSQDLDFETAVNTTDRYTKGYIDILVTLGKDKPLFLIEAKKISKTLTVKDRDQGLSYANSKGINVPFFVLTNGIDIHCYNTKTKTKIQWDGKSTEKIPTKEQLKAVIRTLKANPHETNIAISRDLSLPFRPGLPLRQLNALFYKCHSAIRKIEKNEEYAFSDFSKLLFLKLLEEKADIESDFVLPYSYRFHELAQKPASEADQVKDSVLSMIESIIDQRAYGAVLQDKIKLKNPKAFQYIIKELSGVSFYDCSLDSKGAAFEYFVRATLKGKKLGQYFTPRELVQTMLAIVGRKKIANAVISNSEGLKILDPACGTGGFLVFLMQETIAQVTDMLKSREITKATCEKAKKTIKETIFFGSDANEGVAASAKMNMIIAGDGHTNIQREDSLAVSAKNWNINTPDCDLILTNPPFGTSESESLSNADRAQFPIQSSKGQYLFLQKMILALKPGSGEICTVIDEGVLNTESGAPLRKWILQQCRLKAVVSLPNETFKPNKINVKSSLLFLERRETPDLEFEETYKITISKIESLGYLGSGEKIRGFESSKFFDEIATKLLDQDGKAHRAGYNWEAFDVSSSRLCKDKTNRFDFKYWNTEVRTQIKNLKNAGGVSIKELNLITTARGSSPSAENYVDEEDGYALVVKSGSNISRQGKIIKDEADYIEKSVYDEYVEKSTEQKSNLNLIEKGDVLLSSTGDGTLGKCAVYDLDTPAIADGHVTIIRPDLDKVDPYYLCDYLRLGFGSVQITRSYTGSTGMIELTPDQVDNIVVDLKESKQAQKQLSKKLRALEDKYLKTLEDANELQTQAANLMQLV</sequence>
<dbReference type="GO" id="GO:0032259">
    <property type="term" value="P:methylation"/>
    <property type="evidence" value="ECO:0007669"/>
    <property type="project" value="UniProtKB-KW"/>
</dbReference>
<evidence type="ECO:0000313" key="12">
    <source>
        <dbReference type="EMBL" id="MFC0349386.1"/>
    </source>
</evidence>
<keyword evidence="3 12" id="KW-0489">Methyltransferase</keyword>
<dbReference type="EC" id="2.1.1.72" evidence="2"/>
<keyword evidence="6" id="KW-0680">Restriction system</keyword>
<gene>
    <name evidence="12" type="ORF">ACFFJH_06180</name>
</gene>
<name>A0ABV6IC34_9BURK</name>
<dbReference type="SUPFAM" id="SSF116734">
    <property type="entry name" value="DNA methylase specificity domain"/>
    <property type="match status" value="1"/>
</dbReference>
<evidence type="ECO:0000259" key="11">
    <source>
        <dbReference type="Pfam" id="PF13588"/>
    </source>
</evidence>
<dbReference type="InterPro" id="IPR002052">
    <property type="entry name" value="DNA_methylase_N6_adenine_CS"/>
</dbReference>
<keyword evidence="5" id="KW-0949">S-adenosyl-L-methionine</keyword>
<dbReference type="GO" id="GO:0008168">
    <property type="term" value="F:methyltransferase activity"/>
    <property type="evidence" value="ECO:0007669"/>
    <property type="project" value="UniProtKB-KW"/>
</dbReference>
<dbReference type="InterPro" id="IPR029464">
    <property type="entry name" value="HSDR_N"/>
</dbReference>
<dbReference type="Pfam" id="PF02384">
    <property type="entry name" value="N6_Mtase"/>
    <property type="match status" value="1"/>
</dbReference>
<keyword evidence="13" id="KW-1185">Reference proteome</keyword>
<keyword evidence="4" id="KW-0808">Transferase</keyword>